<dbReference type="AlphaFoldDB" id="A0A3A4ZFS4"/>
<evidence type="ECO:0000313" key="8">
    <source>
        <dbReference type="Proteomes" id="UP000265540"/>
    </source>
</evidence>
<dbReference type="InterPro" id="IPR028364">
    <property type="entry name" value="Ribosomal_uL1/biogenesis"/>
</dbReference>
<evidence type="ECO:0000256" key="5">
    <source>
        <dbReference type="ARBA" id="ARBA00023274"/>
    </source>
</evidence>
<dbReference type="Proteomes" id="UP000265540">
    <property type="component" value="Unassembled WGS sequence"/>
</dbReference>
<dbReference type="InterPro" id="IPR023674">
    <property type="entry name" value="Ribosomal_uL1-like"/>
</dbReference>
<name>A0A3A4ZFS4_UNCKA</name>
<dbReference type="CDD" id="cd00403">
    <property type="entry name" value="Ribosomal_L1"/>
    <property type="match status" value="1"/>
</dbReference>
<dbReference type="PANTHER" id="PTHR36427">
    <property type="entry name" value="54S RIBOSOMAL PROTEIN L1, MITOCHONDRIAL"/>
    <property type="match status" value="1"/>
</dbReference>
<sequence length="217" mass="24007">MKKNKDMNLYTVETAIKKAQETSKTAFDSTIEIHINLIKDAKAGEQSVRFSTTLPHGTGKTKKVAVLASKKVTNADLELSESDIENIEKGKLRPKVDFEVLVAEPKFMPKLAKVAKILGPAGVMPNPKTGTVTEDVQTAVEQIKKGKVEIKTEKDSPVIHTIIGKKSFSDKQLTENFFEVYNTLKQNKPAKAKAEWIKSIYVCSTMGPSFLVDINQL</sequence>
<dbReference type="Gene3D" id="3.30.190.20">
    <property type="match status" value="1"/>
</dbReference>
<evidence type="ECO:0000256" key="1">
    <source>
        <dbReference type="ARBA" id="ARBA00010531"/>
    </source>
</evidence>
<evidence type="ECO:0000256" key="3">
    <source>
        <dbReference type="ARBA" id="ARBA00022845"/>
    </source>
</evidence>
<dbReference type="Pfam" id="PF00687">
    <property type="entry name" value="Ribosomal_L1"/>
    <property type="match status" value="1"/>
</dbReference>
<evidence type="ECO:0000313" key="7">
    <source>
        <dbReference type="EMBL" id="RJR28005.1"/>
    </source>
</evidence>
<comment type="caution">
    <text evidence="7">The sequence shown here is derived from an EMBL/GenBank/DDBJ whole genome shotgun (WGS) entry which is preliminary data.</text>
</comment>
<dbReference type="PIRSF" id="PIRSF002155">
    <property type="entry name" value="Ribosomal_L1"/>
    <property type="match status" value="1"/>
</dbReference>
<dbReference type="InterPro" id="IPR002143">
    <property type="entry name" value="Ribosomal_uL1"/>
</dbReference>
<protein>
    <recommendedName>
        <fullName evidence="6">Ribosomal protein</fullName>
    </recommendedName>
</protein>
<reference evidence="7 8" key="1">
    <citation type="journal article" date="2017" name="ISME J.">
        <title>Energy and carbon metabolisms in a deep terrestrial subsurface fluid microbial community.</title>
        <authorList>
            <person name="Momper L."/>
            <person name="Jungbluth S.P."/>
            <person name="Lee M.D."/>
            <person name="Amend J.P."/>
        </authorList>
    </citation>
    <scope>NUCLEOTIDE SEQUENCE [LARGE SCALE GENOMIC DNA]</scope>
    <source>
        <strain evidence="7">SURF_46</strain>
    </source>
</reference>
<dbReference type="GO" id="GO:0006417">
    <property type="term" value="P:regulation of translation"/>
    <property type="evidence" value="ECO:0007669"/>
    <property type="project" value="UniProtKB-KW"/>
</dbReference>
<comment type="similarity">
    <text evidence="1 6">Belongs to the universal ribosomal protein uL1 family.</text>
</comment>
<accession>A0A3A4ZFS4</accession>
<proteinExistence type="inferred from homology"/>
<dbReference type="SUPFAM" id="SSF56808">
    <property type="entry name" value="Ribosomal protein L1"/>
    <property type="match status" value="1"/>
</dbReference>
<dbReference type="PROSITE" id="PS01199">
    <property type="entry name" value="RIBOSOMAL_L1"/>
    <property type="match status" value="1"/>
</dbReference>
<gene>
    <name evidence="7" type="ORF">C4561_00675</name>
</gene>
<organism evidence="7 8">
    <name type="scientific">candidate division WWE3 bacterium</name>
    <dbReference type="NCBI Taxonomy" id="2053526"/>
    <lineage>
        <taxon>Bacteria</taxon>
        <taxon>Katanobacteria</taxon>
    </lineage>
</organism>
<evidence type="ECO:0000256" key="2">
    <source>
        <dbReference type="ARBA" id="ARBA00022491"/>
    </source>
</evidence>
<keyword evidence="4 6" id="KW-0689">Ribosomal protein</keyword>
<dbReference type="Gene3D" id="3.40.50.790">
    <property type="match status" value="1"/>
</dbReference>
<dbReference type="GO" id="GO:0006412">
    <property type="term" value="P:translation"/>
    <property type="evidence" value="ECO:0007669"/>
    <property type="project" value="InterPro"/>
</dbReference>
<evidence type="ECO:0000256" key="6">
    <source>
        <dbReference type="RuleBase" id="RU000659"/>
    </source>
</evidence>
<dbReference type="GO" id="GO:0003735">
    <property type="term" value="F:structural constituent of ribosome"/>
    <property type="evidence" value="ECO:0007669"/>
    <property type="project" value="InterPro"/>
</dbReference>
<evidence type="ECO:0000256" key="4">
    <source>
        <dbReference type="ARBA" id="ARBA00022980"/>
    </source>
</evidence>
<dbReference type="InterPro" id="IPR016095">
    <property type="entry name" value="Ribosomal_uL1_3-a/b-sand"/>
</dbReference>
<keyword evidence="5 6" id="KW-0687">Ribonucleoprotein</keyword>
<dbReference type="InterPro" id="IPR023673">
    <property type="entry name" value="Ribosomal_uL1_CS"/>
</dbReference>
<dbReference type="GO" id="GO:0015934">
    <property type="term" value="C:large ribosomal subunit"/>
    <property type="evidence" value="ECO:0007669"/>
    <property type="project" value="InterPro"/>
</dbReference>
<keyword evidence="3" id="KW-0810">Translation regulation</keyword>
<dbReference type="GO" id="GO:0003723">
    <property type="term" value="F:RNA binding"/>
    <property type="evidence" value="ECO:0007669"/>
    <property type="project" value="InterPro"/>
</dbReference>
<keyword evidence="2" id="KW-0678">Repressor</keyword>
<dbReference type="PANTHER" id="PTHR36427:SF3">
    <property type="entry name" value="LARGE RIBOSOMAL SUBUNIT PROTEIN UL1M"/>
    <property type="match status" value="1"/>
</dbReference>
<dbReference type="EMBL" id="QZJF01000005">
    <property type="protein sequence ID" value="RJR28005.1"/>
    <property type="molecule type" value="Genomic_DNA"/>
</dbReference>